<feature type="transmembrane region" description="Helical" evidence="5">
    <location>
        <begin position="273"/>
        <end position="299"/>
    </location>
</feature>
<feature type="transmembrane region" description="Helical" evidence="5">
    <location>
        <begin position="21"/>
        <end position="41"/>
    </location>
</feature>
<sequence>MNTMLIVFLKEVRENLRDRRTLGSALLFGPLIGPFIFALMMNTVITRELNKADQPLRIPVIGAQYAPNLIDALKQEGLIPRPPVANPEAAVRDQDADVVLRIPSDFDKSWRKGEASQVEMIYDSSQRETGGSIDRLRHMLETYSRRQGAMRLVARGLSPTMMAPVSVDDRDQSTPQSRAGQLFSILPYFFVLAVFMGGMYLAIDLTAGERERQSLEPLFANPVPRWKVLLGKLGAICVFSLASLTISVVGFGVCGRIIPAEKLGMTLNLGPAFALQVVLIMLPLVILLASLQTLVAAFAKSYREAQTYLSLLMMVPALPSVLLSVLPIKVAPWMFTVPLLGQQVGITQLLRGGELTSMQISTCVTCGLVVAVLATLVTAAVYRSERLAISA</sequence>
<feature type="transmembrane region" description="Helical" evidence="5">
    <location>
        <begin position="185"/>
        <end position="207"/>
    </location>
</feature>
<dbReference type="EMBL" id="QRBF01000004">
    <property type="protein sequence ID" value="RDS83234.1"/>
    <property type="molecule type" value="Genomic_DNA"/>
</dbReference>
<dbReference type="PANTHER" id="PTHR43471">
    <property type="entry name" value="ABC TRANSPORTER PERMEASE"/>
    <property type="match status" value="1"/>
</dbReference>
<feature type="domain" description="ABC-2 type transporter transmembrane" evidence="6">
    <location>
        <begin position="31"/>
        <end position="372"/>
    </location>
</feature>
<dbReference type="OrthoDB" id="5486437at2"/>
<keyword evidence="4 5" id="KW-0472">Membrane</keyword>
<dbReference type="RefSeq" id="WP_115478273.1">
    <property type="nucleotide sequence ID" value="NZ_QRBF01000004.1"/>
</dbReference>
<protein>
    <submittedName>
        <fullName evidence="7">ABC transporter permease</fullName>
    </submittedName>
</protein>
<feature type="transmembrane region" description="Helical" evidence="5">
    <location>
        <begin position="355"/>
        <end position="382"/>
    </location>
</feature>
<gene>
    <name evidence="7" type="ORF">DWU99_11840</name>
</gene>
<comment type="caution">
    <text evidence="7">The sequence shown here is derived from an EMBL/GenBank/DDBJ whole genome shotgun (WGS) entry which is preliminary data.</text>
</comment>
<accession>A0A370X481</accession>
<evidence type="ECO:0000256" key="3">
    <source>
        <dbReference type="ARBA" id="ARBA00022989"/>
    </source>
</evidence>
<name>A0A370X481_9GAMM</name>
<dbReference type="Proteomes" id="UP000255334">
    <property type="component" value="Unassembled WGS sequence"/>
</dbReference>
<dbReference type="GO" id="GO:0016020">
    <property type="term" value="C:membrane"/>
    <property type="evidence" value="ECO:0007669"/>
    <property type="project" value="UniProtKB-SubCell"/>
</dbReference>
<organism evidence="7 8">
    <name type="scientific">Dyella psychrodurans</name>
    <dbReference type="NCBI Taxonomy" id="1927960"/>
    <lineage>
        <taxon>Bacteria</taxon>
        <taxon>Pseudomonadati</taxon>
        <taxon>Pseudomonadota</taxon>
        <taxon>Gammaproteobacteria</taxon>
        <taxon>Lysobacterales</taxon>
        <taxon>Rhodanobacteraceae</taxon>
        <taxon>Dyella</taxon>
    </lineage>
</organism>
<feature type="transmembrane region" description="Helical" evidence="5">
    <location>
        <begin position="311"/>
        <end position="335"/>
    </location>
</feature>
<keyword evidence="8" id="KW-1185">Reference proteome</keyword>
<evidence type="ECO:0000313" key="8">
    <source>
        <dbReference type="Proteomes" id="UP000255334"/>
    </source>
</evidence>
<dbReference type="GO" id="GO:0140359">
    <property type="term" value="F:ABC-type transporter activity"/>
    <property type="evidence" value="ECO:0007669"/>
    <property type="project" value="InterPro"/>
</dbReference>
<evidence type="ECO:0000313" key="7">
    <source>
        <dbReference type="EMBL" id="RDS83234.1"/>
    </source>
</evidence>
<dbReference type="InterPro" id="IPR013525">
    <property type="entry name" value="ABC2_TM"/>
</dbReference>
<dbReference type="AlphaFoldDB" id="A0A370X481"/>
<evidence type="ECO:0000256" key="5">
    <source>
        <dbReference type="SAM" id="Phobius"/>
    </source>
</evidence>
<feature type="transmembrane region" description="Helical" evidence="5">
    <location>
        <begin position="228"/>
        <end position="253"/>
    </location>
</feature>
<comment type="subcellular location">
    <subcellularLocation>
        <location evidence="1">Membrane</location>
        <topology evidence="1">Multi-pass membrane protein</topology>
    </subcellularLocation>
</comment>
<evidence type="ECO:0000256" key="4">
    <source>
        <dbReference type="ARBA" id="ARBA00023136"/>
    </source>
</evidence>
<keyword evidence="3 5" id="KW-1133">Transmembrane helix</keyword>
<reference evidence="7 8" key="1">
    <citation type="submission" date="2018-07" db="EMBL/GenBank/DDBJ databases">
        <title>Dyella monticola sp. nov. and Dyella psychrodurans sp. nov. isolated from monsoon evergreen broad-leaved forest soil of Dinghu Mountain, China.</title>
        <authorList>
            <person name="Gao Z."/>
            <person name="Qiu L."/>
        </authorList>
    </citation>
    <scope>NUCLEOTIDE SEQUENCE [LARGE SCALE GENOMIC DNA]</scope>
    <source>
        <strain evidence="7 8">4MSK11</strain>
    </source>
</reference>
<keyword evidence="2 5" id="KW-0812">Transmembrane</keyword>
<evidence type="ECO:0000259" key="6">
    <source>
        <dbReference type="Pfam" id="PF12698"/>
    </source>
</evidence>
<proteinExistence type="predicted"/>
<dbReference type="Pfam" id="PF12698">
    <property type="entry name" value="ABC2_membrane_3"/>
    <property type="match status" value="1"/>
</dbReference>
<evidence type="ECO:0000256" key="1">
    <source>
        <dbReference type="ARBA" id="ARBA00004141"/>
    </source>
</evidence>
<dbReference type="PANTHER" id="PTHR43471:SF3">
    <property type="entry name" value="ABC TRANSPORTER PERMEASE PROTEIN NATB"/>
    <property type="match status" value="1"/>
</dbReference>
<evidence type="ECO:0000256" key="2">
    <source>
        <dbReference type="ARBA" id="ARBA00022692"/>
    </source>
</evidence>